<keyword evidence="1" id="KW-0808">Transferase</keyword>
<feature type="compositionally biased region" description="Low complexity" evidence="4">
    <location>
        <begin position="205"/>
        <end position="227"/>
    </location>
</feature>
<feature type="compositionally biased region" description="Low complexity" evidence="4">
    <location>
        <begin position="50"/>
        <end position="64"/>
    </location>
</feature>
<dbReference type="HOGENOM" id="CLU_321630_0_0_1"/>
<keyword evidence="3" id="KW-0067">ATP-binding</keyword>
<dbReference type="PROSITE" id="PS50011">
    <property type="entry name" value="PROTEIN_KINASE_DOM"/>
    <property type="match status" value="1"/>
</dbReference>
<accession>D8QGK6</accession>
<name>D8QGK6_SCHCM</name>
<feature type="non-terminal residue" evidence="6">
    <location>
        <position position="901"/>
    </location>
</feature>
<evidence type="ECO:0000259" key="5">
    <source>
        <dbReference type="PROSITE" id="PS50011"/>
    </source>
</evidence>
<dbReference type="EMBL" id="GL377312">
    <property type="protein sequence ID" value="EFI92787.1"/>
    <property type="molecule type" value="Genomic_DNA"/>
</dbReference>
<dbReference type="OrthoDB" id="68483at2759"/>
<feature type="domain" description="Protein kinase" evidence="5">
    <location>
        <begin position="287"/>
        <end position="678"/>
    </location>
</feature>
<feature type="region of interest" description="Disordered" evidence="4">
    <location>
        <begin position="704"/>
        <end position="755"/>
    </location>
</feature>
<dbReference type="eggNOG" id="KOG0600">
    <property type="taxonomic scope" value="Eukaryota"/>
</dbReference>
<feature type="compositionally biased region" description="Polar residues" evidence="4">
    <location>
        <begin position="707"/>
        <end position="716"/>
    </location>
</feature>
<evidence type="ECO:0000256" key="3">
    <source>
        <dbReference type="ARBA" id="ARBA00022840"/>
    </source>
</evidence>
<dbReference type="Pfam" id="PF00069">
    <property type="entry name" value="Pkinase"/>
    <property type="match status" value="1"/>
</dbReference>
<evidence type="ECO:0000313" key="6">
    <source>
        <dbReference type="EMBL" id="EFI92787.1"/>
    </source>
</evidence>
<dbReference type="SUPFAM" id="SSF56112">
    <property type="entry name" value="Protein kinase-like (PK-like)"/>
    <property type="match status" value="1"/>
</dbReference>
<dbReference type="InterPro" id="IPR000719">
    <property type="entry name" value="Prot_kinase_dom"/>
</dbReference>
<dbReference type="Gene3D" id="1.10.510.10">
    <property type="entry name" value="Transferase(Phosphotransferase) domain 1"/>
    <property type="match status" value="2"/>
</dbReference>
<feature type="region of interest" description="Disordered" evidence="4">
    <location>
        <begin position="1"/>
        <end position="64"/>
    </location>
</feature>
<keyword evidence="1" id="KW-0418">Kinase</keyword>
<organism evidence="7">
    <name type="scientific">Schizophyllum commune (strain H4-8 / FGSC 9210)</name>
    <name type="common">Split gill fungus</name>
    <dbReference type="NCBI Taxonomy" id="578458"/>
    <lineage>
        <taxon>Eukaryota</taxon>
        <taxon>Fungi</taxon>
        <taxon>Dikarya</taxon>
        <taxon>Basidiomycota</taxon>
        <taxon>Agaricomycotina</taxon>
        <taxon>Agaricomycetes</taxon>
        <taxon>Agaricomycetidae</taxon>
        <taxon>Agaricales</taxon>
        <taxon>Schizophyllaceae</taxon>
        <taxon>Schizophyllum</taxon>
    </lineage>
</organism>
<dbReference type="GO" id="GO:0004674">
    <property type="term" value="F:protein serine/threonine kinase activity"/>
    <property type="evidence" value="ECO:0007669"/>
    <property type="project" value="UniProtKB-KW"/>
</dbReference>
<reference evidence="6 7" key="1">
    <citation type="journal article" date="2010" name="Nat. Biotechnol.">
        <title>Genome sequence of the model mushroom Schizophyllum commune.</title>
        <authorList>
            <person name="Ohm R.A."/>
            <person name="de Jong J.F."/>
            <person name="Lugones L.G."/>
            <person name="Aerts A."/>
            <person name="Kothe E."/>
            <person name="Stajich J.E."/>
            <person name="de Vries R.P."/>
            <person name="Record E."/>
            <person name="Levasseur A."/>
            <person name="Baker S.E."/>
            <person name="Bartholomew K.A."/>
            <person name="Coutinho P.M."/>
            <person name="Erdmann S."/>
            <person name="Fowler T.J."/>
            <person name="Gathman A.C."/>
            <person name="Lombard V."/>
            <person name="Henrissat B."/>
            <person name="Knabe N."/>
            <person name="Kuees U."/>
            <person name="Lilly W.W."/>
            <person name="Lindquist E."/>
            <person name="Lucas S."/>
            <person name="Magnuson J.K."/>
            <person name="Piumi F."/>
            <person name="Raudaskoski M."/>
            <person name="Salamov A."/>
            <person name="Schmutz J."/>
            <person name="Schwarze F.W.M.R."/>
            <person name="vanKuyk P.A."/>
            <person name="Horton J.S."/>
            <person name="Grigoriev I.V."/>
            <person name="Woesten H.A.B."/>
        </authorList>
    </citation>
    <scope>NUCLEOTIDE SEQUENCE [LARGE SCALE GENOMIC DNA]</scope>
    <source>
        <strain evidence="7">H4-8 / FGSC 9210</strain>
    </source>
</reference>
<feature type="compositionally biased region" description="Basic and acidic residues" evidence="4">
    <location>
        <begin position="21"/>
        <end position="30"/>
    </location>
</feature>
<keyword evidence="7" id="KW-1185">Reference proteome</keyword>
<dbReference type="InterPro" id="IPR011009">
    <property type="entry name" value="Kinase-like_dom_sf"/>
</dbReference>
<proteinExistence type="predicted"/>
<evidence type="ECO:0000256" key="4">
    <source>
        <dbReference type="SAM" id="MobiDB-lite"/>
    </source>
</evidence>
<dbReference type="InParanoid" id="D8QGK6"/>
<feature type="region of interest" description="Disordered" evidence="4">
    <location>
        <begin position="780"/>
        <end position="817"/>
    </location>
</feature>
<gene>
    <name evidence="6" type="ORF">SCHCODRAFT_112996</name>
</gene>
<keyword evidence="2" id="KW-0547">Nucleotide-binding</keyword>
<evidence type="ECO:0000256" key="2">
    <source>
        <dbReference type="ARBA" id="ARBA00022741"/>
    </source>
</evidence>
<dbReference type="GO" id="GO:0005524">
    <property type="term" value="F:ATP binding"/>
    <property type="evidence" value="ECO:0007669"/>
    <property type="project" value="UniProtKB-KW"/>
</dbReference>
<dbReference type="VEuPathDB" id="FungiDB:SCHCODRAFT_02639741"/>
<dbReference type="AlphaFoldDB" id="D8QGK6"/>
<protein>
    <recommendedName>
        <fullName evidence="5">Protein kinase domain-containing protein</fullName>
    </recommendedName>
</protein>
<keyword evidence="1" id="KW-0723">Serine/threonine-protein kinase</keyword>
<evidence type="ECO:0000256" key="1">
    <source>
        <dbReference type="ARBA" id="ARBA00022527"/>
    </source>
</evidence>
<dbReference type="GeneID" id="9597765"/>
<dbReference type="STRING" id="578458.D8QGK6"/>
<dbReference type="PANTHER" id="PTHR24055">
    <property type="entry name" value="MITOGEN-ACTIVATED PROTEIN KINASE"/>
    <property type="match status" value="1"/>
</dbReference>
<feature type="region of interest" description="Disordered" evidence="4">
    <location>
        <begin position="174"/>
        <end position="279"/>
    </location>
</feature>
<dbReference type="KEGG" id="scm:SCHCO_02639741"/>
<dbReference type="InterPro" id="IPR050117">
    <property type="entry name" value="MAPK"/>
</dbReference>
<sequence>MHRHPRQATSTPDSGGHGRSRREAPRRRDLAASAAAAAELTLIPIPPSPTTASEASTPSTGTSAVPADIDAAIAQRRVTFIEDQLASGLTPESLFLEFSHGETQRRAEEPACDSTQIEDRLEDLQQCYEQLISMVAADSVTIFALIPRVGDPQLRETLQGLNILSLGRVRREGWRQPSQPIQRNHGEQTNSVSSAPTRTNDLNFPAPSAPSTRSSSTNSPASNGHSSTSRAGVRHSPSPSPTSILLRLGRNLENGDLRPAQYGIPSATSGGLPRTFTPLRHTSRDEYVCRSRYGLGAGAAPGTLQRETGTLVVVKGISWRRNATSWREFSSEEHQILGSLMVQSYVPIHENIQFLRDVFCDEEDSGWLVAVYDYMPVNLRHLLRDGPLPQSLTASIFLQLSAALEHLHQHHIVHCNVSPDHILLSFDAQAGRLDVKLAGLRHAMRSRTSPSERRIAVDAASPLFPVMNGTAPGTQELSEWTTRRRHFGGAAIPPLFSRSSLTTRGTGRHAGHTAEILQGGYYDAPEWHWSALEEPSEKADYWSLGAVAAEMVLGVPLFPAHVDALPPMSAASTNSGAPPMHPLLAIASVLGSPDPQRQYVVDDYGGIIGGGSWTQGMECARSVGLYFDSPFQPVDLLEHLLKRAPVFLAQAIIDLLWYNPSRRGLHLAEIALYLRPLAACAPDVLARRHASLANKMDIEANAAGRTPASSSLSQPVLSHEATHNYATSRRHGGPRSSDGRASPYQSERFNSAAGDRATLGANGAALKRLAELLGPQETVRALARRSPPPPSAVPRSTEPSESTRSSVTPDDEETRPLQHSAVPTLLSDLSFLSPATTPDMALPVSWDNRELSPNSTPRRRIREWFQGVVPGYPATPTASSIYSWRDSSLYTPSASVATPIP</sequence>
<evidence type="ECO:0000313" key="7">
    <source>
        <dbReference type="Proteomes" id="UP000007431"/>
    </source>
</evidence>
<dbReference type="SMART" id="SM00220">
    <property type="entry name" value="S_TKc"/>
    <property type="match status" value="1"/>
</dbReference>
<feature type="compositionally biased region" description="Low complexity" evidence="4">
    <location>
        <begin position="793"/>
        <end position="806"/>
    </location>
</feature>
<feature type="compositionally biased region" description="Polar residues" evidence="4">
    <location>
        <begin position="176"/>
        <end position="202"/>
    </location>
</feature>
<dbReference type="Proteomes" id="UP000007431">
    <property type="component" value="Unassembled WGS sequence"/>
</dbReference>